<feature type="region of interest" description="Disordered" evidence="2">
    <location>
        <begin position="715"/>
        <end position="737"/>
    </location>
</feature>
<dbReference type="AlphaFoldDB" id="A0A1Y2AL46"/>
<feature type="transmembrane region" description="Helical" evidence="3">
    <location>
        <begin position="33"/>
        <end position="53"/>
    </location>
</feature>
<comment type="caution">
    <text evidence="4">The sequence shown here is derived from an EMBL/GenBank/DDBJ whole genome shotgun (WGS) entry which is preliminary data.</text>
</comment>
<evidence type="ECO:0000313" key="4">
    <source>
        <dbReference type="EMBL" id="ORY23271.1"/>
    </source>
</evidence>
<feature type="compositionally biased region" description="Basic and acidic residues" evidence="2">
    <location>
        <begin position="787"/>
        <end position="807"/>
    </location>
</feature>
<keyword evidence="3" id="KW-0472">Membrane</keyword>
<feature type="region of interest" description="Disordered" evidence="2">
    <location>
        <begin position="787"/>
        <end position="823"/>
    </location>
</feature>
<dbReference type="Proteomes" id="UP000193986">
    <property type="component" value="Unassembled WGS sequence"/>
</dbReference>
<dbReference type="OrthoDB" id="2597025at2759"/>
<feature type="region of interest" description="Disordered" evidence="2">
    <location>
        <begin position="144"/>
        <end position="183"/>
    </location>
</feature>
<sequence length="860" mass="92891">MSTSRPIRPRYSALPPQPSHSTITFLASWRGQLLICTVVLVLGFVYFIVRAPIATAHWRRREALSAMRTAELVSEESKKEDDRGRERKRDIKRRKGSLLRVPNGNNSGAESSTSALAGPSSLESSPNPMKLVNLNPKLAIKIRDESSSSPVKASKRQSHNGEPQPSTQITKSPPPPIHIPGPSHVVVEISPWNIPLPESPVAGPSRLVSDSEASIEDSEMPNTDESTILEKPKPWSNRFSIIPEDGYLPAPQPAPSSNKKKRRKGKPAAAKAQKLDGAAEQVPPPRTTVTPPQAPSTPSRAHSRKASLGGRPANMDLSELLDEHDRTIDVLRAEIGQAKAQEGKAKEDALRAVAAEERARSELDRARKIGSKNESESRRRESELQTRLQHLGGLQSAMLQRLAALEGILRDTGHQALLHGGLSPMMAHSPVPPPSPFGMNGYPAASPRNLTPNGGFVPYPSPGMYPSPMLHPGFAHSPSPFRRQSMSMSMPGSGPGAEEISSLAGPLTPGQHVAQFDIGSGTLPLRPNTRAASPIGLGLPSSNTSGQQQPTADELRRISIQESVMKVKTKVKPIPDQDHVTDDTIRVINNGNGNGNGDGAGDNNDDGAGIGIETRTGTGTSSATSSLPTSPSPSGRRQMLLTPANADLYNGHGHTNGTGTIFNGNNTVYNDHEHTDGPGAIYNDHGHTNETDTTVSVLRGIRVINDEDGGKTYYRDDGVSSIGSGSRDGDGDGDGDGELAEIKERGRARVVVERLLENENEFKGEIGQDMEIGRQNMESDVIVHRQDMERDKEVRGDENENETRGVKEEEEEEEEGTDDGEIEVPMFASLAHTPEQVAEMRRLRDRQIRARARARSADVP</sequence>
<name>A0A1Y2AL46_9TREE</name>
<feature type="compositionally biased region" description="Low complexity" evidence="2">
    <location>
        <begin position="611"/>
        <end position="637"/>
    </location>
</feature>
<evidence type="ECO:0000256" key="2">
    <source>
        <dbReference type="SAM" id="MobiDB-lite"/>
    </source>
</evidence>
<feature type="region of interest" description="Disordered" evidence="2">
    <location>
        <begin position="67"/>
        <end position="130"/>
    </location>
</feature>
<keyword evidence="3" id="KW-1133">Transmembrane helix</keyword>
<dbReference type="InParanoid" id="A0A1Y2AL46"/>
<evidence type="ECO:0000313" key="5">
    <source>
        <dbReference type="Proteomes" id="UP000193986"/>
    </source>
</evidence>
<feature type="region of interest" description="Disordered" evidence="2">
    <location>
        <begin position="358"/>
        <end position="383"/>
    </location>
</feature>
<feature type="region of interest" description="Disordered" evidence="2">
    <location>
        <begin position="587"/>
        <end position="638"/>
    </location>
</feature>
<feature type="region of interest" description="Disordered" evidence="2">
    <location>
        <begin position="527"/>
        <end position="553"/>
    </location>
</feature>
<feature type="compositionally biased region" description="Basic and acidic residues" evidence="2">
    <location>
        <begin position="75"/>
        <end position="89"/>
    </location>
</feature>
<keyword evidence="1" id="KW-0175">Coiled coil</keyword>
<keyword evidence="3" id="KW-0812">Transmembrane</keyword>
<evidence type="ECO:0000256" key="3">
    <source>
        <dbReference type="SAM" id="Phobius"/>
    </source>
</evidence>
<protein>
    <submittedName>
        <fullName evidence="4">Uncharacterized protein</fullName>
    </submittedName>
</protein>
<dbReference type="EMBL" id="MCFC01000081">
    <property type="protein sequence ID" value="ORY23271.1"/>
    <property type="molecule type" value="Genomic_DNA"/>
</dbReference>
<feature type="compositionally biased region" description="Polar residues" evidence="2">
    <location>
        <begin position="160"/>
        <end position="171"/>
    </location>
</feature>
<keyword evidence="5" id="KW-1185">Reference proteome</keyword>
<organism evidence="4 5">
    <name type="scientific">Naematelia encephala</name>
    <dbReference type="NCBI Taxonomy" id="71784"/>
    <lineage>
        <taxon>Eukaryota</taxon>
        <taxon>Fungi</taxon>
        <taxon>Dikarya</taxon>
        <taxon>Basidiomycota</taxon>
        <taxon>Agaricomycotina</taxon>
        <taxon>Tremellomycetes</taxon>
        <taxon>Tremellales</taxon>
        <taxon>Naemateliaceae</taxon>
        <taxon>Naematelia</taxon>
    </lineage>
</organism>
<feature type="coiled-coil region" evidence="1">
    <location>
        <begin position="314"/>
        <end position="341"/>
    </location>
</feature>
<feature type="region of interest" description="Disordered" evidence="2">
    <location>
        <begin position="197"/>
        <end position="314"/>
    </location>
</feature>
<evidence type="ECO:0000256" key="1">
    <source>
        <dbReference type="SAM" id="Coils"/>
    </source>
</evidence>
<accession>A0A1Y2AL46</accession>
<gene>
    <name evidence="4" type="ORF">BCR39DRAFT_562009</name>
</gene>
<feature type="compositionally biased region" description="Polar residues" evidence="2">
    <location>
        <begin position="103"/>
        <end position="127"/>
    </location>
</feature>
<feature type="compositionally biased region" description="Acidic residues" evidence="2">
    <location>
        <begin position="808"/>
        <end position="822"/>
    </location>
</feature>
<feature type="compositionally biased region" description="Low complexity" evidence="2">
    <location>
        <begin position="267"/>
        <end position="279"/>
    </location>
</feature>
<proteinExistence type="predicted"/>
<reference evidence="4 5" key="1">
    <citation type="submission" date="2016-07" db="EMBL/GenBank/DDBJ databases">
        <title>Pervasive Adenine N6-methylation of Active Genes in Fungi.</title>
        <authorList>
            <consortium name="DOE Joint Genome Institute"/>
            <person name="Mondo S.J."/>
            <person name="Dannebaum R.O."/>
            <person name="Kuo R.C."/>
            <person name="Labutti K."/>
            <person name="Haridas S."/>
            <person name="Kuo A."/>
            <person name="Salamov A."/>
            <person name="Ahrendt S.R."/>
            <person name="Lipzen A."/>
            <person name="Sullivan W."/>
            <person name="Andreopoulos W.B."/>
            <person name="Clum A."/>
            <person name="Lindquist E."/>
            <person name="Daum C."/>
            <person name="Ramamoorthy G.K."/>
            <person name="Gryganskyi A."/>
            <person name="Culley D."/>
            <person name="Magnuson J.K."/>
            <person name="James T.Y."/>
            <person name="O'Malley M.A."/>
            <person name="Stajich J.E."/>
            <person name="Spatafora J.W."/>
            <person name="Visel A."/>
            <person name="Grigoriev I.V."/>
        </authorList>
    </citation>
    <scope>NUCLEOTIDE SEQUENCE [LARGE SCALE GENOMIC DNA]</scope>
    <source>
        <strain evidence="4 5">68-887.2</strain>
    </source>
</reference>
<feature type="compositionally biased region" description="Polar residues" evidence="2">
    <location>
        <begin position="540"/>
        <end position="551"/>
    </location>
</feature>